<dbReference type="PROSITE" id="PS50877">
    <property type="entry name" value="GOLOCO"/>
    <property type="match status" value="1"/>
</dbReference>
<evidence type="ECO:0000259" key="3">
    <source>
        <dbReference type="PROSITE" id="PS50085"/>
    </source>
</evidence>
<evidence type="ECO:0000256" key="2">
    <source>
        <dbReference type="SAM" id="MobiDB-lite"/>
    </source>
</evidence>
<dbReference type="Pfam" id="PF02145">
    <property type="entry name" value="Rap_GAP"/>
    <property type="match status" value="1"/>
</dbReference>
<keyword evidence="1" id="KW-0343">GTPase activation</keyword>
<feature type="region of interest" description="Disordered" evidence="2">
    <location>
        <begin position="49"/>
        <end position="68"/>
    </location>
</feature>
<feature type="region of interest" description="Disordered" evidence="2">
    <location>
        <begin position="543"/>
        <end position="676"/>
    </location>
</feature>
<dbReference type="PANTHER" id="PTHR15711:SF32">
    <property type="entry name" value="RAP GTPASE ACTIVATING PROTEIN 1, ISOFORM H"/>
    <property type="match status" value="1"/>
</dbReference>
<feature type="compositionally biased region" description="Polar residues" evidence="2">
    <location>
        <begin position="660"/>
        <end position="669"/>
    </location>
</feature>
<comment type="caution">
    <text evidence="4">The sequence shown here is derived from an EMBL/GenBank/DDBJ whole genome shotgun (WGS) entry which is preliminary data.</text>
</comment>
<feature type="region of interest" description="Disordered" evidence="2">
    <location>
        <begin position="1"/>
        <end position="21"/>
    </location>
</feature>
<proteinExistence type="predicted"/>
<evidence type="ECO:0000313" key="5">
    <source>
        <dbReference type="Proteomes" id="UP000230750"/>
    </source>
</evidence>
<name>A0A2G8JXA2_STIJA</name>
<dbReference type="InterPro" id="IPR000331">
    <property type="entry name" value="Rap/Ran_GAP_dom"/>
</dbReference>
<keyword evidence="5" id="KW-1185">Reference proteome</keyword>
<dbReference type="GO" id="GO:0005737">
    <property type="term" value="C:cytoplasm"/>
    <property type="evidence" value="ECO:0007669"/>
    <property type="project" value="TreeGrafter"/>
</dbReference>
<dbReference type="PANTHER" id="PTHR15711">
    <property type="entry name" value="RAP GTPASE-ACTIVATING PROTEIN"/>
    <property type="match status" value="1"/>
</dbReference>
<dbReference type="Gene3D" id="3.40.50.11210">
    <property type="entry name" value="Rap/Ran-GAP"/>
    <property type="match status" value="1"/>
</dbReference>
<dbReference type="Gene3D" id="6.10.140.210">
    <property type="match status" value="1"/>
</dbReference>
<dbReference type="AlphaFoldDB" id="A0A2G8JXA2"/>
<dbReference type="Proteomes" id="UP000230750">
    <property type="component" value="Unassembled WGS sequence"/>
</dbReference>
<dbReference type="InterPro" id="IPR011990">
    <property type="entry name" value="TPR-like_helical_dom_sf"/>
</dbReference>
<organism evidence="4 5">
    <name type="scientific">Stichopus japonicus</name>
    <name type="common">Sea cucumber</name>
    <dbReference type="NCBI Taxonomy" id="307972"/>
    <lineage>
        <taxon>Eukaryota</taxon>
        <taxon>Metazoa</taxon>
        <taxon>Echinodermata</taxon>
        <taxon>Eleutherozoa</taxon>
        <taxon>Echinozoa</taxon>
        <taxon>Holothuroidea</taxon>
        <taxon>Aspidochirotacea</taxon>
        <taxon>Aspidochirotida</taxon>
        <taxon>Stichopodidae</taxon>
        <taxon>Apostichopus</taxon>
    </lineage>
</organism>
<dbReference type="OrthoDB" id="2499658at2759"/>
<dbReference type="InterPro" id="IPR003109">
    <property type="entry name" value="GoLoco_motif"/>
</dbReference>
<protein>
    <submittedName>
        <fullName evidence="4">Putative rap1 GTPase-activating protein 1 isoform X3</fullName>
    </submittedName>
</protein>
<sequence>MEGQSLEESSGKDKSVNGKSSNADLDFFEFLERVQSDRLDEQRCSLPSVLQNSFSTPSPKPKRVQKQTNTERIKELLSKGGPYPNIILPPDKNYWTDGLQDVLSIELDRISATSSDIDDISPDTKSLSPSCCSVPCEASLEVDDTHRIYGREYYGQEHIDYLAFDEDLGPLIMSVRAEKHNDDTDHLKVILSLELIKSGTIYEELPWNGQSEPLTPIRLAKALCDKVTAERYQPILYPKASHMIMKYDEHCVVNSFKFGVIYQTFGQTTEEEMFDNRTSSPALEEFLSLLGEKVELKNFQGFSIHTWTCLTLHAFCNFAASEVGWMLTTADGTHSIYSRHRGAQIMFHVSTMLPYTEGDIQQLQRKRHIGNDIVAIVFQEESTPFIPDTIASNFLHCYIVVQVIEPNTENTRYKVAVTARDDVPPFGPALPSPPIFKKTSELGDFLLTKLINAENACYKAEKFASIQRRTRSALLDNLYGDLLLKNEDLYCAIAGFDILAPLQSSQHGQMKLDGSGGRTSLLMSFKKAFRNRSQTLDNISKYNGADAVEQNTGNPTVKVQPPKPARSRSATAHSFGSADGKEKPSRRKSGLSRSSHSSESINGSQESHKSSSNSLNSSPDVNQTSKSSLHGPKLSPSNSLDSFNSEEDHGPNEREDSDTGVGSLSSSGCIPSGKPSPLTPCLCQEGKCSVALEMETNFSQQMELMKVELIKLKTEKVDLIRQNVAWQQDIKKMREKELRHMAEISAANKALMTMKHRHSRSMEDPTHQKSPHHNKDC</sequence>
<feature type="domain" description="Rap-GAP" evidence="3">
    <location>
        <begin position="244"/>
        <end position="478"/>
    </location>
</feature>
<feature type="compositionally biased region" description="Basic and acidic residues" evidence="2">
    <location>
        <begin position="760"/>
        <end position="777"/>
    </location>
</feature>
<dbReference type="Pfam" id="PF21022">
    <property type="entry name" value="Rap-GAP_dimer"/>
    <property type="match status" value="1"/>
</dbReference>
<dbReference type="Pfam" id="PF02188">
    <property type="entry name" value="GoLoco"/>
    <property type="match status" value="1"/>
</dbReference>
<dbReference type="InterPro" id="IPR050989">
    <property type="entry name" value="Rap1_Ran_GAP"/>
</dbReference>
<accession>A0A2G8JXA2</accession>
<feature type="region of interest" description="Disordered" evidence="2">
    <location>
        <begin position="756"/>
        <end position="777"/>
    </location>
</feature>
<dbReference type="GO" id="GO:0005096">
    <property type="term" value="F:GTPase activator activity"/>
    <property type="evidence" value="ECO:0007669"/>
    <property type="project" value="UniProtKB-KW"/>
</dbReference>
<dbReference type="Gene3D" id="1.25.40.10">
    <property type="entry name" value="Tetratricopeptide repeat domain"/>
    <property type="match status" value="1"/>
</dbReference>
<feature type="compositionally biased region" description="Low complexity" evidence="2">
    <location>
        <begin position="591"/>
        <end position="622"/>
    </location>
</feature>
<evidence type="ECO:0000313" key="4">
    <source>
        <dbReference type="EMBL" id="PIK40350.1"/>
    </source>
</evidence>
<dbReference type="InterPro" id="IPR035974">
    <property type="entry name" value="Rap/Ran-GAP_sf"/>
</dbReference>
<dbReference type="STRING" id="307972.A0A2G8JXA2"/>
<dbReference type="GO" id="GO:0051056">
    <property type="term" value="P:regulation of small GTPase mediated signal transduction"/>
    <property type="evidence" value="ECO:0007669"/>
    <property type="project" value="InterPro"/>
</dbReference>
<dbReference type="EMBL" id="MRZV01001132">
    <property type="protein sequence ID" value="PIK40350.1"/>
    <property type="molecule type" value="Genomic_DNA"/>
</dbReference>
<evidence type="ECO:0000256" key="1">
    <source>
        <dbReference type="ARBA" id="ARBA00022468"/>
    </source>
</evidence>
<dbReference type="PROSITE" id="PS50085">
    <property type="entry name" value="RAPGAP"/>
    <property type="match status" value="1"/>
</dbReference>
<dbReference type="SMART" id="SM00390">
    <property type="entry name" value="GoLoco"/>
    <property type="match status" value="1"/>
</dbReference>
<dbReference type="SUPFAM" id="SSF111347">
    <property type="entry name" value="Rap/Ran-GAP"/>
    <property type="match status" value="1"/>
</dbReference>
<gene>
    <name evidence="4" type="ORF">BSL78_22802</name>
</gene>
<reference evidence="4 5" key="1">
    <citation type="journal article" date="2017" name="PLoS Biol.">
        <title>The sea cucumber genome provides insights into morphological evolution and visceral regeneration.</title>
        <authorList>
            <person name="Zhang X."/>
            <person name="Sun L."/>
            <person name="Yuan J."/>
            <person name="Sun Y."/>
            <person name="Gao Y."/>
            <person name="Zhang L."/>
            <person name="Li S."/>
            <person name="Dai H."/>
            <person name="Hamel J.F."/>
            <person name="Liu C."/>
            <person name="Yu Y."/>
            <person name="Liu S."/>
            <person name="Lin W."/>
            <person name="Guo K."/>
            <person name="Jin S."/>
            <person name="Xu P."/>
            <person name="Storey K.B."/>
            <person name="Huan P."/>
            <person name="Zhang T."/>
            <person name="Zhou Y."/>
            <person name="Zhang J."/>
            <person name="Lin C."/>
            <person name="Li X."/>
            <person name="Xing L."/>
            <person name="Huo D."/>
            <person name="Sun M."/>
            <person name="Wang L."/>
            <person name="Mercier A."/>
            <person name="Li F."/>
            <person name="Yang H."/>
            <person name="Xiang J."/>
        </authorList>
    </citation>
    <scope>NUCLEOTIDE SEQUENCE [LARGE SCALE GENOMIC DNA]</scope>
    <source>
        <strain evidence="4">Shaxun</strain>
        <tissue evidence="4">Muscle</tissue>
    </source>
</reference>